<reference evidence="2" key="1">
    <citation type="submission" date="2018-11" db="EMBL/GenBank/DDBJ databases">
        <authorList>
            <consortium name="Pathogen Informatics"/>
        </authorList>
    </citation>
    <scope>NUCLEOTIDE SEQUENCE</scope>
</reference>
<name>A0A3S4ZQY6_9PLAT</name>
<feature type="compositionally biased region" description="Low complexity" evidence="1">
    <location>
        <begin position="171"/>
        <end position="180"/>
    </location>
</feature>
<keyword evidence="3" id="KW-1185">Reference proteome</keyword>
<evidence type="ECO:0000313" key="3">
    <source>
        <dbReference type="Proteomes" id="UP000784294"/>
    </source>
</evidence>
<feature type="compositionally biased region" description="Polar residues" evidence="1">
    <location>
        <begin position="186"/>
        <end position="195"/>
    </location>
</feature>
<protein>
    <submittedName>
        <fullName evidence="2">Uncharacterized protein</fullName>
    </submittedName>
</protein>
<comment type="caution">
    <text evidence="2">The sequence shown here is derived from an EMBL/GenBank/DDBJ whole genome shotgun (WGS) entry which is preliminary data.</text>
</comment>
<proteinExistence type="predicted"/>
<feature type="region of interest" description="Disordered" evidence="1">
    <location>
        <begin position="215"/>
        <end position="241"/>
    </location>
</feature>
<organism evidence="2 3">
    <name type="scientific">Protopolystoma xenopodis</name>
    <dbReference type="NCBI Taxonomy" id="117903"/>
    <lineage>
        <taxon>Eukaryota</taxon>
        <taxon>Metazoa</taxon>
        <taxon>Spiralia</taxon>
        <taxon>Lophotrochozoa</taxon>
        <taxon>Platyhelminthes</taxon>
        <taxon>Monogenea</taxon>
        <taxon>Polyopisthocotylea</taxon>
        <taxon>Polystomatidea</taxon>
        <taxon>Polystomatidae</taxon>
        <taxon>Protopolystoma</taxon>
    </lineage>
</organism>
<dbReference type="Proteomes" id="UP000784294">
    <property type="component" value="Unassembled WGS sequence"/>
</dbReference>
<accession>A0A3S4ZQY6</accession>
<feature type="region of interest" description="Disordered" evidence="1">
    <location>
        <begin position="171"/>
        <end position="195"/>
    </location>
</feature>
<gene>
    <name evidence="2" type="ORF">PXEA_LOCUS3189</name>
</gene>
<sequence>MVKPAVLRQYAPVMAEIFKMPSLLDLTESNPDIDWRQILSTLALPNWTYYTDVALGKQGKRASLNPCLSNNESSAPICAIGPVGSTPVSSVTSTSIEATPEQICTAVLPVSKRLSSASTGPPSGQRSLLACFQDSVGNENTLPMTYTSEAHALELEDLIILEPSSSSSATQAVSVAGTTSPADQFPDSSRNSLTPGLTRKRITLECFFTPATPHLAKRRRARSQNEATEIEEKDKTDNVNEPSPCVALDYIVID</sequence>
<dbReference type="AlphaFoldDB" id="A0A3S4ZQY6"/>
<evidence type="ECO:0000313" key="2">
    <source>
        <dbReference type="EMBL" id="VEL09749.1"/>
    </source>
</evidence>
<evidence type="ECO:0000256" key="1">
    <source>
        <dbReference type="SAM" id="MobiDB-lite"/>
    </source>
</evidence>
<dbReference type="EMBL" id="CAAALY010007166">
    <property type="protein sequence ID" value="VEL09749.1"/>
    <property type="molecule type" value="Genomic_DNA"/>
</dbReference>